<evidence type="ECO:0000313" key="1">
    <source>
        <dbReference type="EMBL" id="URZ10065.1"/>
    </source>
</evidence>
<gene>
    <name evidence="1" type="ORF">CROST_007730</name>
</gene>
<protein>
    <submittedName>
        <fullName evidence="1">Uncharacterized protein</fullName>
    </submittedName>
</protein>
<proteinExistence type="predicted"/>
<organism evidence="1 2">
    <name type="scientific">Clostridium felsineum</name>
    <dbReference type="NCBI Taxonomy" id="36839"/>
    <lineage>
        <taxon>Bacteria</taxon>
        <taxon>Bacillati</taxon>
        <taxon>Bacillota</taxon>
        <taxon>Clostridia</taxon>
        <taxon>Eubacteriales</taxon>
        <taxon>Clostridiaceae</taxon>
        <taxon>Clostridium</taxon>
    </lineage>
</organism>
<name>A0A1S8L9U6_9CLOT</name>
<reference evidence="1 2" key="1">
    <citation type="submission" date="2022-04" db="EMBL/GenBank/DDBJ databases">
        <title>Genome sequence of C. roseum typestrain.</title>
        <authorList>
            <person name="Poehlein A."/>
            <person name="Schoch T."/>
            <person name="Duerre P."/>
            <person name="Daniel R."/>
        </authorList>
    </citation>
    <scope>NUCLEOTIDE SEQUENCE [LARGE SCALE GENOMIC DNA]</scope>
    <source>
        <strain evidence="1 2">DSM 7320</strain>
    </source>
</reference>
<dbReference type="RefSeq" id="WP_169850943.1">
    <property type="nucleotide sequence ID" value="NZ_CP096983.1"/>
</dbReference>
<accession>A0A1S8L9U6</accession>
<dbReference type="EMBL" id="CP096983">
    <property type="protein sequence ID" value="URZ10065.1"/>
    <property type="molecule type" value="Genomic_DNA"/>
</dbReference>
<dbReference type="Proteomes" id="UP000190951">
    <property type="component" value="Chromosome"/>
</dbReference>
<dbReference type="STRING" id="84029.CROST_15680"/>
<dbReference type="KEGG" id="crw:CROST_007730"/>
<dbReference type="AlphaFoldDB" id="A0A1S8L9U6"/>
<keyword evidence="2" id="KW-1185">Reference proteome</keyword>
<sequence length="56" mass="6462">MKNNIIYVDFSKRCKAKKNANVFFTILNTLKSILKLNKKNAGSKNKGTFDNNRRVL</sequence>
<evidence type="ECO:0000313" key="2">
    <source>
        <dbReference type="Proteomes" id="UP000190951"/>
    </source>
</evidence>